<dbReference type="InterPro" id="IPR027109">
    <property type="entry name" value="Swc4/Dmap1"/>
</dbReference>
<name>B4DEF2_HUMAN</name>
<dbReference type="GO" id="GO:0006338">
    <property type="term" value="P:chromatin remodeling"/>
    <property type="evidence" value="ECO:0007669"/>
    <property type="project" value="InterPro"/>
</dbReference>
<dbReference type="PANTHER" id="PTHR12855:SF10">
    <property type="entry name" value="DNA METHYLTRANSFERASE 1-ASSOCIATED PROTEIN 1"/>
    <property type="match status" value="1"/>
</dbReference>
<keyword evidence="2" id="KW-1133">Transmembrane helix</keyword>
<keyword evidence="2" id="KW-0472">Membrane</keyword>
<feature type="compositionally biased region" description="Basic and acidic residues" evidence="1">
    <location>
        <begin position="1"/>
        <end position="11"/>
    </location>
</feature>
<feature type="compositionally biased region" description="Basic and acidic residues" evidence="1">
    <location>
        <begin position="26"/>
        <end position="48"/>
    </location>
</feature>
<keyword evidence="2" id="KW-0812">Transmembrane</keyword>
<evidence type="ECO:0000256" key="2">
    <source>
        <dbReference type="SAM" id="Phobius"/>
    </source>
</evidence>
<dbReference type="GO" id="GO:0006281">
    <property type="term" value="P:DNA repair"/>
    <property type="evidence" value="ECO:0007669"/>
    <property type="project" value="InterPro"/>
</dbReference>
<keyword evidence="3" id="KW-0808">Transferase</keyword>
<reference evidence="3" key="1">
    <citation type="submission" date="2007-10" db="EMBL/GenBank/DDBJ databases">
        <title>NEDO human cDNA sequencing project focused on splicing variants.</title>
        <authorList>
            <person name="Wakamatsu A."/>
            <person name="Yamamoto J."/>
            <person name="Kimura K."/>
            <person name="Ishii S."/>
            <person name="Watanabe K."/>
            <person name="Sugiyama A."/>
            <person name="Murakawa K."/>
            <person name="Kaida T."/>
            <person name="Tsuchiya K."/>
            <person name="Fukuzumi Y."/>
            <person name="Kumagai A."/>
            <person name="Oishi Y."/>
            <person name="Yamamoto S."/>
            <person name="Ono Y."/>
            <person name="Komori Y."/>
            <person name="Yamazaki M."/>
            <person name="Kisu Y."/>
            <person name="Nishikawa T."/>
            <person name="Sugano S."/>
            <person name="Nomura N."/>
            <person name="Isogai T."/>
        </authorList>
    </citation>
    <scope>NUCLEOTIDE SEQUENCE</scope>
    <source>
        <tissue evidence="3">Cerebellum</tissue>
    </source>
</reference>
<accession>B4DEF2</accession>
<dbReference type="EMBL" id="AK293598">
    <property type="protein sequence ID" value="BAG57063.1"/>
    <property type="molecule type" value="mRNA"/>
</dbReference>
<evidence type="ECO:0000313" key="3">
    <source>
        <dbReference type="EMBL" id="BAG57063.1"/>
    </source>
</evidence>
<dbReference type="PeptideAtlas" id="B4DEF2"/>
<keyword evidence="3" id="KW-0489">Methyltransferase</keyword>
<dbReference type="PANTHER" id="PTHR12855">
    <property type="entry name" value="DNA METHYLTRANSFERASE 1-ASSOCIATED PROTEIN 1 FAMILY MEMBER"/>
    <property type="match status" value="1"/>
</dbReference>
<dbReference type="AlphaFoldDB" id="B4DEF2"/>
<dbReference type="GO" id="GO:0035267">
    <property type="term" value="C:NuA4 histone acetyltransferase complex"/>
    <property type="evidence" value="ECO:0007669"/>
    <property type="project" value="InterPro"/>
</dbReference>
<protein>
    <submittedName>
        <fullName evidence="3">cDNA FLJ59851, highly similar to DNA methyltransferase 1-associated protein 1</fullName>
    </submittedName>
</protein>
<feature type="transmembrane region" description="Helical" evidence="2">
    <location>
        <begin position="196"/>
        <end position="217"/>
    </location>
</feature>
<evidence type="ECO:0000256" key="1">
    <source>
        <dbReference type="SAM" id="MobiDB-lite"/>
    </source>
</evidence>
<sequence length="229" mass="25240">MATGADVRDILELGGPEGDAASGTISKKDIINPDKKKSKKSSETLTFKRPEGMHREVYALLYSDKKDAPPLLPSDTGQGYRTVKAKLGSKKVRPWKWMPFTNPARKDGAMFFHWRRAAEEGKDYPFARFNKGHRPRVWQQTGAAVVTGAWSLLDMTSCGHAPTVSLCASRLCRCLCTRSRSTSFISTMMLGLRQKLTTSLTSAAALTCVLLLSMTGMTTSSSRSVLWKT</sequence>
<dbReference type="GO" id="GO:0032259">
    <property type="term" value="P:methylation"/>
    <property type="evidence" value="ECO:0007669"/>
    <property type="project" value="UniProtKB-KW"/>
</dbReference>
<proteinExistence type="evidence at transcript level"/>
<feature type="region of interest" description="Disordered" evidence="1">
    <location>
        <begin position="1"/>
        <end position="48"/>
    </location>
</feature>
<organism evidence="3">
    <name type="scientific">Homo sapiens</name>
    <name type="common">Human</name>
    <dbReference type="NCBI Taxonomy" id="9606"/>
    <lineage>
        <taxon>Eukaryota</taxon>
        <taxon>Metazoa</taxon>
        <taxon>Chordata</taxon>
        <taxon>Craniata</taxon>
        <taxon>Vertebrata</taxon>
        <taxon>Euteleostomi</taxon>
        <taxon>Mammalia</taxon>
        <taxon>Eutheria</taxon>
        <taxon>Euarchontoglires</taxon>
        <taxon>Primates</taxon>
        <taxon>Haplorrhini</taxon>
        <taxon>Catarrhini</taxon>
        <taxon>Hominidae</taxon>
        <taxon>Homo</taxon>
    </lineage>
</organism>
<dbReference type="GO" id="GO:0008168">
    <property type="term" value="F:methyltransferase activity"/>
    <property type="evidence" value="ECO:0007669"/>
    <property type="project" value="UniProtKB-KW"/>
</dbReference>